<evidence type="ECO:0000313" key="3">
    <source>
        <dbReference type="Proteomes" id="UP000663879"/>
    </source>
</evidence>
<proteinExistence type="predicted"/>
<evidence type="ECO:0000256" key="1">
    <source>
        <dbReference type="SAM" id="MobiDB-lite"/>
    </source>
</evidence>
<keyword evidence="3" id="KW-1185">Reference proteome</keyword>
<sequence length="122" mass="13779">MYFEFSRRSRSTSQPSVQETSRKNSTTTDRGDNETPKSKGVTPSDTFRSLSFRYHNSTKNNSNSQLTPHSLTTDNNSLKVVKSSDTIPKSVSFYYQIKNSDSKSNPSYTKKNSCDSNTQTKI</sequence>
<dbReference type="EMBL" id="CAJNOC010000008">
    <property type="protein sequence ID" value="CAF0704684.1"/>
    <property type="molecule type" value="Genomic_DNA"/>
</dbReference>
<feature type="non-terminal residue" evidence="2">
    <location>
        <position position="122"/>
    </location>
</feature>
<feature type="region of interest" description="Disordered" evidence="1">
    <location>
        <begin position="99"/>
        <end position="122"/>
    </location>
</feature>
<feature type="region of interest" description="Disordered" evidence="1">
    <location>
        <begin position="1"/>
        <end position="77"/>
    </location>
</feature>
<reference evidence="2" key="1">
    <citation type="submission" date="2021-02" db="EMBL/GenBank/DDBJ databases">
        <authorList>
            <person name="Nowell W R."/>
        </authorList>
    </citation>
    <scope>NUCLEOTIDE SEQUENCE</scope>
    <source>
        <strain evidence="2">Ploen Becks lab</strain>
    </source>
</reference>
<gene>
    <name evidence="2" type="ORF">OXX778_LOCUS170</name>
</gene>
<accession>A0A813M397</accession>
<feature type="compositionally biased region" description="Polar residues" evidence="1">
    <location>
        <begin position="11"/>
        <end position="28"/>
    </location>
</feature>
<organism evidence="2 3">
    <name type="scientific">Brachionus calyciflorus</name>
    <dbReference type="NCBI Taxonomy" id="104777"/>
    <lineage>
        <taxon>Eukaryota</taxon>
        <taxon>Metazoa</taxon>
        <taxon>Spiralia</taxon>
        <taxon>Gnathifera</taxon>
        <taxon>Rotifera</taxon>
        <taxon>Eurotatoria</taxon>
        <taxon>Monogononta</taxon>
        <taxon>Pseudotrocha</taxon>
        <taxon>Ploima</taxon>
        <taxon>Brachionidae</taxon>
        <taxon>Brachionus</taxon>
    </lineage>
</organism>
<name>A0A813M397_9BILA</name>
<dbReference type="Proteomes" id="UP000663879">
    <property type="component" value="Unassembled WGS sequence"/>
</dbReference>
<dbReference type="AlphaFoldDB" id="A0A813M397"/>
<evidence type="ECO:0000313" key="2">
    <source>
        <dbReference type="EMBL" id="CAF0704684.1"/>
    </source>
</evidence>
<comment type="caution">
    <text evidence="2">The sequence shown here is derived from an EMBL/GenBank/DDBJ whole genome shotgun (WGS) entry which is preliminary data.</text>
</comment>
<dbReference type="OrthoDB" id="10369411at2759"/>
<protein>
    <submittedName>
        <fullName evidence="2">Uncharacterized protein</fullName>
    </submittedName>
</protein>
<feature type="compositionally biased region" description="Polar residues" evidence="1">
    <location>
        <begin position="41"/>
        <end position="77"/>
    </location>
</feature>